<accession>A0ABS7CHI9</accession>
<dbReference type="Gene3D" id="2.70.98.10">
    <property type="match status" value="1"/>
</dbReference>
<gene>
    <name evidence="1" type="ORF">K0U00_40710</name>
</gene>
<evidence type="ECO:0000313" key="2">
    <source>
        <dbReference type="Proteomes" id="UP001519887"/>
    </source>
</evidence>
<dbReference type="Proteomes" id="UP001519887">
    <property type="component" value="Unassembled WGS sequence"/>
</dbReference>
<feature type="non-terminal residue" evidence="1">
    <location>
        <position position="110"/>
    </location>
</feature>
<name>A0ABS7CHI9_9BACL</name>
<proteinExistence type="predicted"/>
<keyword evidence="2" id="KW-1185">Reference proteome</keyword>
<evidence type="ECO:0000313" key="1">
    <source>
        <dbReference type="EMBL" id="MBW7460405.1"/>
    </source>
</evidence>
<dbReference type="Pfam" id="PF14486">
    <property type="entry name" value="DUF4432"/>
    <property type="match status" value="1"/>
</dbReference>
<organism evidence="1 2">
    <name type="scientific">Paenibacillus sepulcri</name>
    <dbReference type="NCBI Taxonomy" id="359917"/>
    <lineage>
        <taxon>Bacteria</taxon>
        <taxon>Bacillati</taxon>
        <taxon>Bacillota</taxon>
        <taxon>Bacilli</taxon>
        <taxon>Bacillales</taxon>
        <taxon>Paenibacillaceae</taxon>
        <taxon>Paenibacillus</taxon>
    </lineage>
</organism>
<dbReference type="EMBL" id="JAHZIK010002207">
    <property type="protein sequence ID" value="MBW7460405.1"/>
    <property type="molecule type" value="Genomic_DNA"/>
</dbReference>
<dbReference type="InterPro" id="IPR027839">
    <property type="entry name" value="DUF4432"/>
</dbReference>
<dbReference type="InterPro" id="IPR014718">
    <property type="entry name" value="GH-type_carb-bd"/>
</dbReference>
<reference evidence="1 2" key="1">
    <citation type="submission" date="2021-07" db="EMBL/GenBank/DDBJ databases">
        <title>Paenibacillus radiodurans sp. nov., isolated from the southeastern edge of Tengger Desert.</title>
        <authorList>
            <person name="Zhang G."/>
        </authorList>
    </citation>
    <scope>NUCLEOTIDE SEQUENCE [LARGE SCALE GENOMIC DNA]</scope>
    <source>
        <strain evidence="1 2">CCM 7311</strain>
    </source>
</reference>
<comment type="caution">
    <text evidence="1">The sequence shown here is derived from an EMBL/GenBank/DDBJ whole genome shotgun (WGS) entry which is preliminary data.</text>
</comment>
<sequence length="110" mass="11977">MHLYGRSWTRRELEARVGSISQIGGVRRMQLTEGKERDVEAIQVRTGAGLTYYVIPSKGLDISLAELGGMPVSWQSPNGDVHPAYYEAEGTGWLRTASGGLLMTCGLAHV</sequence>
<protein>
    <submittedName>
        <fullName evidence="1">Aldose 1-epimerase family protein</fullName>
    </submittedName>
</protein>